<dbReference type="AlphaFoldDB" id="A0A396YW61"/>
<protein>
    <submittedName>
        <fullName evidence="1">Uncharacterized protein</fullName>
    </submittedName>
</protein>
<sequence>MKDTPDPREKRISEKFRLRLYELRITTSRRIEPYFESYVGATTEKALIKFRLCVYTNFLKLATATQFKFSSQPESSILGNQFF</sequence>
<organism evidence="1 2">
    <name type="scientific">Leptospira stimsonii</name>
    <dbReference type="NCBI Taxonomy" id="2202203"/>
    <lineage>
        <taxon>Bacteria</taxon>
        <taxon>Pseudomonadati</taxon>
        <taxon>Spirochaetota</taxon>
        <taxon>Spirochaetia</taxon>
        <taxon>Leptospirales</taxon>
        <taxon>Leptospiraceae</taxon>
        <taxon>Leptospira</taxon>
    </lineage>
</organism>
<gene>
    <name evidence="1" type="ORF">DLM75_21020</name>
</gene>
<evidence type="ECO:0000313" key="1">
    <source>
        <dbReference type="EMBL" id="RHX85668.1"/>
    </source>
</evidence>
<name>A0A396YW61_9LEPT</name>
<dbReference type="EMBL" id="QHCT01000008">
    <property type="protein sequence ID" value="RHX85668.1"/>
    <property type="molecule type" value="Genomic_DNA"/>
</dbReference>
<reference evidence="2" key="1">
    <citation type="submission" date="2018-05" db="EMBL/GenBank/DDBJ databases">
        <title>Leptospira yasudae sp. nov. and Leptospira stimsonii sp. nov., two pathogenic species of the genus Leptospira isolated from environmental sources.</title>
        <authorList>
            <person name="Casanovas-Massana A."/>
            <person name="Hamond C."/>
            <person name="Santos L.A."/>
            <person name="Hacker K.P."/>
            <person name="Balassiano I."/>
            <person name="Medeiros M.A."/>
            <person name="Reis M.G."/>
            <person name="Ko A.I."/>
            <person name="Wunder E.A."/>
        </authorList>
    </citation>
    <scope>NUCLEOTIDE SEQUENCE [LARGE SCALE GENOMIC DNA]</scope>
    <source>
        <strain evidence="2">Yale</strain>
    </source>
</reference>
<proteinExistence type="predicted"/>
<evidence type="ECO:0000313" key="2">
    <source>
        <dbReference type="Proteomes" id="UP000265798"/>
    </source>
</evidence>
<comment type="caution">
    <text evidence="1">The sequence shown here is derived from an EMBL/GenBank/DDBJ whole genome shotgun (WGS) entry which is preliminary data.</text>
</comment>
<dbReference type="Proteomes" id="UP000265798">
    <property type="component" value="Unassembled WGS sequence"/>
</dbReference>
<accession>A0A396YW61</accession>